<dbReference type="Proteomes" id="UP001478133">
    <property type="component" value="Unassembled WGS sequence"/>
</dbReference>
<dbReference type="EMBL" id="JBBMFI010000010">
    <property type="protein sequence ID" value="MEQ2565390.1"/>
    <property type="molecule type" value="Genomic_DNA"/>
</dbReference>
<reference evidence="3 4" key="1">
    <citation type="submission" date="2024-03" db="EMBL/GenBank/DDBJ databases">
        <title>Human intestinal bacterial collection.</title>
        <authorList>
            <person name="Pauvert C."/>
            <person name="Hitch T.C.A."/>
            <person name="Clavel T."/>
        </authorList>
    </citation>
    <scope>NUCLEOTIDE SEQUENCE [LARGE SCALE GENOMIC DNA]</scope>
    <source>
        <strain evidence="3 4">CLA-AP-H18</strain>
    </source>
</reference>
<name>A0ABV1HST9_9FIRM</name>
<keyword evidence="4" id="KW-1185">Reference proteome</keyword>
<evidence type="ECO:0000313" key="4">
    <source>
        <dbReference type="Proteomes" id="UP001478133"/>
    </source>
</evidence>
<accession>A0ABV1HST9</accession>
<gene>
    <name evidence="3" type="ORF">ABFO16_03975</name>
</gene>
<feature type="domain" description="BIG2" evidence="2">
    <location>
        <begin position="260"/>
        <end position="331"/>
    </location>
</feature>
<organism evidence="3 4">
    <name type="scientific">Ruminococcoides intestinihominis</name>
    <dbReference type="NCBI Taxonomy" id="3133161"/>
    <lineage>
        <taxon>Bacteria</taxon>
        <taxon>Bacillati</taxon>
        <taxon>Bacillota</taxon>
        <taxon>Clostridia</taxon>
        <taxon>Eubacteriales</taxon>
        <taxon>Oscillospiraceae</taxon>
        <taxon>Ruminococcoides</taxon>
    </lineage>
</organism>
<feature type="signal peptide" evidence="1">
    <location>
        <begin position="1"/>
        <end position="23"/>
    </location>
</feature>
<dbReference type="InterPro" id="IPR003343">
    <property type="entry name" value="Big_2"/>
</dbReference>
<dbReference type="InterPro" id="IPR008964">
    <property type="entry name" value="Invasin/intimin_cell_adhesion"/>
</dbReference>
<comment type="caution">
    <text evidence="3">The sequence shown here is derived from an EMBL/GenBank/DDBJ whole genome shotgun (WGS) entry which is preliminary data.</text>
</comment>
<dbReference type="Pfam" id="PF02368">
    <property type="entry name" value="Big_2"/>
    <property type="match status" value="1"/>
</dbReference>
<dbReference type="RefSeq" id="WP_211147913.1">
    <property type="nucleotide sequence ID" value="NZ_JBBMEY010000023.1"/>
</dbReference>
<feature type="chain" id="PRO_5045059679" evidence="1">
    <location>
        <begin position="24"/>
        <end position="416"/>
    </location>
</feature>
<sequence>MKKLISITLAIMMVFSTMVVVMADETEKDVTSKFSDKLKQRIAEATDTEEIYVDTWFTDLGSIRTYNVIDKKIVDDILGEGQYRYSYYCFGLPNADLYLTKDQIYKLASSDEITSMSSYLLSDLVYGDRTESSKKKTPYDIFYNYMKKVGYKNPSSNADYGIINLGKVGNNTIFYGSAQGPDPDTSSETMELDDYTFEYYTMYPDALGLFVVKNNTVKPLRYCYDEDNISIAKVISLLNKVDSKNVIHFTAYKDGKKVYDPTSARFLSSKYSVKSGANVAVKLINGTVKSYKVSNNKVAKVNNKGVVTGLNKGNTTVTATLTNGKKLTTKISVTTAPKLSKANVNIKKGNSTVVRVQGKVPSIAIKCTGNKKNVIVFVAKAKETNEIFIVGKKKGTANLKVKVNGVRTLKLKVNVK</sequence>
<evidence type="ECO:0000259" key="2">
    <source>
        <dbReference type="SMART" id="SM00635"/>
    </source>
</evidence>
<dbReference type="Gene3D" id="2.60.40.1080">
    <property type="match status" value="1"/>
</dbReference>
<dbReference type="SMART" id="SM00635">
    <property type="entry name" value="BID_2"/>
    <property type="match status" value="1"/>
</dbReference>
<proteinExistence type="predicted"/>
<keyword evidence="1" id="KW-0732">Signal</keyword>
<protein>
    <submittedName>
        <fullName evidence="3">Ig-like domain-containing protein</fullName>
    </submittedName>
</protein>
<dbReference type="SUPFAM" id="SSF49373">
    <property type="entry name" value="Invasin/intimin cell-adhesion fragments"/>
    <property type="match status" value="1"/>
</dbReference>
<evidence type="ECO:0000313" key="3">
    <source>
        <dbReference type="EMBL" id="MEQ2565390.1"/>
    </source>
</evidence>
<evidence type="ECO:0000256" key="1">
    <source>
        <dbReference type="SAM" id="SignalP"/>
    </source>
</evidence>